<feature type="transmembrane region" description="Helical" evidence="1">
    <location>
        <begin position="228"/>
        <end position="252"/>
    </location>
</feature>
<dbReference type="eggNOG" id="arCOG00381">
    <property type="taxonomic scope" value="Archaea"/>
</dbReference>
<accession>U2YVT3</accession>
<dbReference type="AlphaFoldDB" id="U2YVT3"/>
<evidence type="ECO:0000313" key="3">
    <source>
        <dbReference type="Proteomes" id="UP000016986"/>
    </source>
</evidence>
<evidence type="ECO:0000313" key="2">
    <source>
        <dbReference type="EMBL" id="GAD52867.1"/>
    </source>
</evidence>
<organism evidence="2 3">
    <name type="scientific">Halarchaeum acidiphilum MH1-52-1</name>
    <dbReference type="NCBI Taxonomy" id="1261545"/>
    <lineage>
        <taxon>Archaea</taxon>
        <taxon>Methanobacteriati</taxon>
        <taxon>Methanobacteriota</taxon>
        <taxon>Stenosarchaea group</taxon>
        <taxon>Halobacteria</taxon>
        <taxon>Halobacteriales</taxon>
        <taxon>Halobacteriaceae</taxon>
    </lineage>
</organism>
<dbReference type="Proteomes" id="UP000016986">
    <property type="component" value="Unassembled WGS sequence"/>
</dbReference>
<comment type="caution">
    <text evidence="2">The sequence shown here is derived from an EMBL/GenBank/DDBJ whole genome shotgun (WGS) entry which is preliminary data.</text>
</comment>
<dbReference type="OrthoDB" id="242474at2157"/>
<gene>
    <name evidence="2" type="ORF">MBEHAL_1627</name>
</gene>
<evidence type="ECO:0000256" key="1">
    <source>
        <dbReference type="SAM" id="Phobius"/>
    </source>
</evidence>
<reference evidence="2 3" key="1">
    <citation type="submission" date="2013-09" db="EMBL/GenBank/DDBJ databases">
        <title>Whole genome sequencing of Halarchaeum acidiphilum strain MH1-52-1.</title>
        <authorList>
            <person name="Shimane Y."/>
            <person name="Minegishi H."/>
            <person name="Nishi S."/>
            <person name="Echigo A."/>
            <person name="Shuto A."/>
            <person name="Konishi M."/>
            <person name="Ito T."/>
            <person name="Ohkuma M."/>
            <person name="Ohta Y."/>
            <person name="Nagano Y."/>
            <person name="Tsubouchi T."/>
            <person name="Mori K."/>
            <person name="Usui K."/>
            <person name="Kamekura M."/>
            <person name="Usami R."/>
            <person name="Takaki Y."/>
            <person name="Hatada Y."/>
        </authorList>
    </citation>
    <scope>NUCLEOTIDE SEQUENCE [LARGE SCALE GENOMIC DNA]</scope>
    <source>
        <strain evidence="2 3">JCM 16109</strain>
    </source>
</reference>
<dbReference type="EMBL" id="BATA01000038">
    <property type="protein sequence ID" value="GAD52867.1"/>
    <property type="molecule type" value="Genomic_DNA"/>
</dbReference>
<protein>
    <submittedName>
        <fullName evidence="2">Uncharacterized protein</fullName>
    </submittedName>
</protein>
<proteinExistence type="predicted"/>
<name>U2YVT3_9EURY</name>
<keyword evidence="1" id="KW-1133">Transmembrane helix</keyword>
<keyword evidence="1" id="KW-0812">Transmembrane</keyword>
<dbReference type="RefSeq" id="WP_021780299.1">
    <property type="nucleotide sequence ID" value="NZ_BATA01000038.1"/>
</dbReference>
<feature type="transmembrane region" description="Helical" evidence="1">
    <location>
        <begin position="294"/>
        <end position="317"/>
    </location>
</feature>
<keyword evidence="1" id="KW-0472">Membrane</keyword>
<sequence>MPSRPALALCALLLVTVLVAPAAARPPPRDVSGFADFGDGGQYRPYDYPATGVSNVTLTVAVHANGTSAWTEAATLDDPEAARAFRENATLRRAVADDRFGYRFDRHTERLRSRVDGDRFVVTYRLDEAVSRRAGGVLLAPFAYYGNRYEPGDADVTVRAPSGYRVLAHPDAMAVADDGTTLRWNATTGAGDAGVSPGLVTFAPAGALLLHDVRGELPVLAVYGLPTLGLGVAYALLFGLPLGLVTSAGAALAGRRRRVVRGVGLATVLLVGLATVLGHYPATGSVVGRALHPFFLTLAVPAALVVAAIGLALHAALRWVVADR</sequence>
<keyword evidence="3" id="KW-1185">Reference proteome</keyword>
<feature type="transmembrane region" description="Helical" evidence="1">
    <location>
        <begin position="259"/>
        <end position="282"/>
    </location>
</feature>